<evidence type="ECO:0000256" key="1">
    <source>
        <dbReference type="SAM" id="SignalP"/>
    </source>
</evidence>
<dbReference type="SUPFAM" id="SSF110087">
    <property type="entry name" value="DR1885-like metal-binding protein"/>
    <property type="match status" value="1"/>
</dbReference>
<dbReference type="STRING" id="195.ATE51_01730"/>
<dbReference type="EMBL" id="AACRQU010000008">
    <property type="protein sequence ID" value="EAL8416655.1"/>
    <property type="molecule type" value="Genomic_DNA"/>
</dbReference>
<dbReference type="EMBL" id="AABUYW010000014">
    <property type="protein sequence ID" value="EAJ1077427.1"/>
    <property type="molecule type" value="Genomic_DNA"/>
</dbReference>
<dbReference type="InterPro" id="IPR036182">
    <property type="entry name" value="PCuAC_sf"/>
</dbReference>
<protein>
    <submittedName>
        <fullName evidence="7">Copper chaperone PCu(A)C</fullName>
    </submittedName>
</protein>
<evidence type="ECO:0000313" key="3">
    <source>
        <dbReference type="EMBL" id="EAJ1077427.1"/>
    </source>
</evidence>
<feature type="signal peptide" evidence="1">
    <location>
        <begin position="1"/>
        <end position="17"/>
    </location>
</feature>
<evidence type="ECO:0000313" key="6">
    <source>
        <dbReference type="EMBL" id="EAK4357572.1"/>
    </source>
</evidence>
<sequence>MKKIITLSALLALSLYAKDIEIKDAFIKQTPPNAVNSAIFLTIVNNTDKDISLIDAKTDINQVSELHTHEHKHGMKAMIQIPEIPVKAHSSTELKPGSYHIMLFKLNQAIDENTKANLTLTFDNNQSLEVRDIGSKKL</sequence>
<reference evidence="2 17" key="3">
    <citation type="submission" date="2019-01" db="EMBL/GenBank/DDBJ databases">
        <authorList>
            <consortium name="PulseNet: The National Subtyping Network for Foodborne Disease Surveillance"/>
            <person name="Tarr C.L."/>
            <person name="Trees E."/>
            <person name="Katz L.S."/>
            <person name="Carleton-Romer H.A."/>
            <person name="Stroika S."/>
            <person name="Kucerova Z."/>
            <person name="Roache K.F."/>
            <person name="Sabol A.L."/>
            <person name="Besser J."/>
            <person name="Gerner-Smidt P."/>
        </authorList>
    </citation>
    <scope>NUCLEOTIDE SEQUENCE [LARGE SCALE GENOMIC DNA]</scope>
    <source>
        <strain evidence="4 13">PNUSAC001435</strain>
        <strain evidence="2 17">PNUSAC007828</strain>
    </source>
</reference>
<feature type="chain" id="PRO_5015044097" evidence="1">
    <location>
        <begin position="18"/>
        <end position="138"/>
    </location>
</feature>
<evidence type="ECO:0000313" key="7">
    <source>
        <dbReference type="EMBL" id="EAK5104068.1"/>
    </source>
</evidence>
<dbReference type="Proteomes" id="UP000333665">
    <property type="component" value="Unassembled WGS sequence"/>
</dbReference>
<dbReference type="Proteomes" id="UP000409545">
    <property type="component" value="Unassembled WGS sequence"/>
</dbReference>
<keyword evidence="1" id="KW-0732">Signal</keyword>
<dbReference type="AlphaFoldDB" id="A0A0Q2IKF2"/>
<evidence type="ECO:0000313" key="16">
    <source>
        <dbReference type="Proteomes" id="UP000557830"/>
    </source>
</evidence>
<dbReference type="PANTHER" id="PTHR36302">
    <property type="entry name" value="BLR7088 PROTEIN"/>
    <property type="match status" value="1"/>
</dbReference>
<dbReference type="Pfam" id="PF04314">
    <property type="entry name" value="PCuAC"/>
    <property type="match status" value="1"/>
</dbReference>
<evidence type="ECO:0000313" key="9">
    <source>
        <dbReference type="EMBL" id="EAL9203909.1"/>
    </source>
</evidence>
<dbReference type="InterPro" id="IPR058248">
    <property type="entry name" value="Lxx211020-like"/>
</dbReference>
<dbReference type="OrthoDB" id="9796962at2"/>
<dbReference type="Proteomes" id="UP000361993">
    <property type="component" value="Unassembled WGS sequence"/>
</dbReference>
<evidence type="ECO:0000313" key="12">
    <source>
        <dbReference type="Proteomes" id="UP000365807"/>
    </source>
</evidence>
<dbReference type="Proteomes" id="UP000411403">
    <property type="component" value="Unassembled WGS sequence"/>
</dbReference>
<reference evidence="14 16" key="1">
    <citation type="submission" date="2018-05" db="EMBL/GenBank/DDBJ databases">
        <authorList>
            <consortium name="NARMS: The National Antimicrobial Resistance Monitoring System"/>
        </authorList>
    </citation>
    <scope>NUCLEOTIDE SEQUENCE [LARGE SCALE GENOMIC DNA]</scope>
    <source>
        <strain evidence="9 15">CVM N17C171</strain>
        <strain evidence="6 12">FSIS11807978</strain>
        <strain evidence="8 10">FSIS11812579</strain>
        <strain evidence="3 16">FSIS1609200</strain>
        <strain evidence="7 14">FSIS1711007</strain>
    </source>
</reference>
<dbReference type="Proteomes" id="UP000557830">
    <property type="component" value="Unassembled WGS sequence"/>
</dbReference>
<evidence type="ECO:0000313" key="10">
    <source>
        <dbReference type="Proteomes" id="UP000333665"/>
    </source>
</evidence>
<dbReference type="Proteomes" id="UP000365807">
    <property type="component" value="Unassembled WGS sequence"/>
</dbReference>
<dbReference type="EMBL" id="AACGFG010000001">
    <property type="protein sequence ID" value="EAK4357572.1"/>
    <property type="molecule type" value="Genomic_DNA"/>
</dbReference>
<accession>A0A0Q2IKF2</accession>
<evidence type="ECO:0000313" key="17">
    <source>
        <dbReference type="Proteomes" id="UP000576616"/>
    </source>
</evidence>
<reference evidence="5 11" key="2">
    <citation type="submission" date="2018-05" db="EMBL/GenBank/DDBJ databases">
        <authorList>
            <consortium name="GenomeTrakr network: Whole genome sequencing for foodborne pathogen traceback"/>
        </authorList>
    </citation>
    <scope>NUCLEOTIDE SEQUENCE [LARGE SCALE GENOMIC DNA]</scope>
    <source>
        <strain evidence="5 11">NC_C6016</strain>
    </source>
</reference>
<dbReference type="EMBL" id="AACSIE010000001">
    <property type="protein sequence ID" value="EAL9203909.1"/>
    <property type="molecule type" value="Genomic_DNA"/>
</dbReference>
<dbReference type="RefSeq" id="WP_002779593.1">
    <property type="nucleotide sequence ID" value="NZ_AANHVQ020000008.1"/>
</dbReference>
<dbReference type="EMBL" id="AACBVJ010000001">
    <property type="protein sequence ID" value="EAJ9196607.1"/>
    <property type="molecule type" value="Genomic_DNA"/>
</dbReference>
<evidence type="ECO:0000313" key="13">
    <source>
        <dbReference type="Proteomes" id="UP000382436"/>
    </source>
</evidence>
<proteinExistence type="predicted"/>
<evidence type="ECO:0000313" key="11">
    <source>
        <dbReference type="Proteomes" id="UP000361993"/>
    </source>
</evidence>
<dbReference type="eggNOG" id="COG2847">
    <property type="taxonomic scope" value="Bacteria"/>
</dbReference>
<evidence type="ECO:0000313" key="8">
    <source>
        <dbReference type="EMBL" id="EAL8416655.1"/>
    </source>
</evidence>
<dbReference type="EMBL" id="AACGUZ010000013">
    <property type="protein sequence ID" value="EAK5104068.1"/>
    <property type="molecule type" value="Genomic_DNA"/>
</dbReference>
<evidence type="ECO:0000313" key="5">
    <source>
        <dbReference type="EMBL" id="EAK1509983.1"/>
    </source>
</evidence>
<dbReference type="Gene3D" id="2.60.40.1890">
    <property type="entry name" value="PCu(A)C copper chaperone"/>
    <property type="match status" value="1"/>
</dbReference>
<dbReference type="KEGG" id="ccof:VC76_04585"/>
<dbReference type="GeneID" id="66544097"/>
<evidence type="ECO:0000313" key="4">
    <source>
        <dbReference type="EMBL" id="EAJ9196607.1"/>
    </source>
</evidence>
<comment type="caution">
    <text evidence="7">The sequence shown here is derived from an EMBL/GenBank/DDBJ whole genome shotgun (WGS) entry which is preliminary data.</text>
</comment>
<dbReference type="EMBL" id="AABKAB010000013">
    <property type="protein sequence ID" value="EAH8157642.1"/>
    <property type="molecule type" value="Genomic_DNA"/>
</dbReference>
<evidence type="ECO:0000313" key="2">
    <source>
        <dbReference type="EMBL" id="EAH8157642.1"/>
    </source>
</evidence>
<evidence type="ECO:0000313" key="15">
    <source>
        <dbReference type="Proteomes" id="UP000411403"/>
    </source>
</evidence>
<name>A0A0Q2IKF2_CAMCO</name>
<organism evidence="7 14">
    <name type="scientific">Campylobacter coli</name>
    <dbReference type="NCBI Taxonomy" id="195"/>
    <lineage>
        <taxon>Bacteria</taxon>
        <taxon>Pseudomonadati</taxon>
        <taxon>Campylobacterota</taxon>
        <taxon>Epsilonproteobacteria</taxon>
        <taxon>Campylobacterales</taxon>
        <taxon>Campylobacteraceae</taxon>
        <taxon>Campylobacter</taxon>
    </lineage>
</organism>
<dbReference type="PANTHER" id="PTHR36302:SF1">
    <property type="entry name" value="COPPER CHAPERONE PCU(A)C"/>
    <property type="match status" value="1"/>
</dbReference>
<dbReference type="Proteomes" id="UP000382436">
    <property type="component" value="Unassembled WGS sequence"/>
</dbReference>
<evidence type="ECO:0000313" key="14">
    <source>
        <dbReference type="Proteomes" id="UP000409545"/>
    </source>
</evidence>
<dbReference type="KEGG" id="ccoo:ATE51_01730"/>
<gene>
    <name evidence="7" type="ORF">B9Q54_07295</name>
    <name evidence="3" type="ORF">BU953_07425</name>
    <name evidence="4" type="ORF">BZ274_00100</name>
    <name evidence="6" type="ORF">C6T04_01320</name>
    <name evidence="5" type="ORF">CJD00_06910</name>
    <name evidence="8" type="ORF">DYF97_04545</name>
    <name evidence="9" type="ORF">DYU70_01815</name>
    <name evidence="2" type="ORF">ES716_06880</name>
</gene>
<dbReference type="EMBL" id="AACDUL010000012">
    <property type="protein sequence ID" value="EAK1509983.1"/>
    <property type="molecule type" value="Genomic_DNA"/>
</dbReference>
<dbReference type="InterPro" id="IPR007410">
    <property type="entry name" value="LpqE-like"/>
</dbReference>
<dbReference type="Proteomes" id="UP000576616">
    <property type="component" value="Unassembled WGS sequence"/>
</dbReference>